<proteinExistence type="predicted"/>
<sequence length="913" mass="102124">MDERPLPRELLDSIASIQTSTSGNYSGVIALRRLAPRLKFVDDFSAVLALCFGADATLTATVWGSIRIILGQAASTADTLQDILDMLEDLSLTLPRFQIYERTLPLNRQLQHAIVDVYGEIICFYARTIYFLRSNPHLVLRKNAWQTFQKDFARTILRIKRMSSVVESEADMARMRQDESRYKEVLEFLNAMKIDEKDNPKSLRFNNIPFPKNPKFSGRKDMLAQIQTTLNPASSSSSMQSMALFGMGGVGKTQTALQFAYQSLDDFEVVLWVAADNAISIGQSFGTIASELGLLGGDDEKKDPVVAIWKTKNWLNSTQLPCLLIFDNADDLGALKKAWPASINGAILLTTRDFEVATTLAAKYLQVEPLNIEEGSNMLLKAVGLEDTPSSDTQHAVTITKTFGGLPLALSQIGGFINQRKLSLQDFLPLYEKYSTRIDARKASHDDYEYTLSTVWNVSFEKLSEEAAHLLSLLSFFDPDSISEEIMLHGSQGLDGEFSYLSDEFSLGDSAEELLRAALVTRARGSSTLSIHRLVQSAARKRLDKSTKVKYFDAVAHMLGWGFPDHASVDIGHQMSTWSRCEKCVPHVNYLVDLAKTSDITPSNRQKYAELLLRCSWYLYEGELYSISRSMIQQAIETFDDTSTLAYASAIDLGGLIDLDMARPSQALAPFKRALDIRLARLGAEDPFIAYSLNNIALAYTEMGELDLAYKAHEDAISLRLKAKSDRIGNSYSNMSSLLLRMNRPDEAEEILARCPELKDFSDETFLSLGNPRWSGDMVLLSRIRMAQGRVTEAIRLSSKALAFRQSLLGERLKTCDSRYDLACMLLKDGHESLAARLLEEIVSISETFVEGEGQRARALYKLSIIYNGKDQQVLSEAYREKALQSRAAANAELKDAPFEEAEFAKLCLWMLW</sequence>
<accession>A0A507BHI0</accession>
<dbReference type="SUPFAM" id="SSF52540">
    <property type="entry name" value="P-loop containing nucleoside triphosphate hydrolases"/>
    <property type="match status" value="1"/>
</dbReference>
<dbReference type="Pfam" id="PF25000">
    <property type="entry name" value="DUF7779"/>
    <property type="match status" value="1"/>
</dbReference>
<keyword evidence="5" id="KW-1185">Reference proteome</keyword>
<feature type="domain" description="DUF7779" evidence="3">
    <location>
        <begin position="459"/>
        <end position="546"/>
    </location>
</feature>
<dbReference type="InterPro" id="IPR056681">
    <property type="entry name" value="DUF7779"/>
</dbReference>
<feature type="domain" description="NB-ARC" evidence="1">
    <location>
        <begin position="220"/>
        <end position="384"/>
    </location>
</feature>
<comment type="caution">
    <text evidence="4">The sequence shown here is derived from an EMBL/GenBank/DDBJ whole genome shotgun (WGS) entry which is preliminary data.</text>
</comment>
<dbReference type="OrthoDB" id="6161812at2759"/>
<dbReference type="InterPro" id="IPR011990">
    <property type="entry name" value="TPR-like_helical_dom_sf"/>
</dbReference>
<organism evidence="4 5">
    <name type="scientific">Thyridium curvatum</name>
    <dbReference type="NCBI Taxonomy" id="1093900"/>
    <lineage>
        <taxon>Eukaryota</taxon>
        <taxon>Fungi</taxon>
        <taxon>Dikarya</taxon>
        <taxon>Ascomycota</taxon>
        <taxon>Pezizomycotina</taxon>
        <taxon>Sordariomycetes</taxon>
        <taxon>Sordariomycetidae</taxon>
        <taxon>Thyridiales</taxon>
        <taxon>Thyridiaceae</taxon>
        <taxon>Thyridium</taxon>
    </lineage>
</organism>
<dbReference type="Pfam" id="PF13424">
    <property type="entry name" value="TPR_12"/>
    <property type="match status" value="1"/>
</dbReference>
<dbReference type="InterPro" id="IPR056125">
    <property type="entry name" value="DUF7708"/>
</dbReference>
<reference evidence="4 5" key="1">
    <citation type="submission" date="2019-06" db="EMBL/GenBank/DDBJ databases">
        <title>Draft genome sequence of the filamentous fungus Phialemoniopsis curvata isolated from diesel fuel.</title>
        <authorList>
            <person name="Varaljay V.A."/>
            <person name="Lyon W.J."/>
            <person name="Crouch A.L."/>
            <person name="Drake C.E."/>
            <person name="Hollomon J.M."/>
            <person name="Nadeau L.J."/>
            <person name="Nunn H.S."/>
            <person name="Stevenson B.S."/>
            <person name="Bojanowski C.L."/>
            <person name="Crookes-Goodson W.J."/>
        </authorList>
    </citation>
    <scope>NUCLEOTIDE SEQUENCE [LARGE SCALE GENOMIC DNA]</scope>
    <source>
        <strain evidence="4 5">D216</strain>
    </source>
</reference>
<dbReference type="STRING" id="1093900.A0A507BHI0"/>
<dbReference type="Proteomes" id="UP000319257">
    <property type="component" value="Unassembled WGS sequence"/>
</dbReference>
<dbReference type="AlphaFoldDB" id="A0A507BHI0"/>
<evidence type="ECO:0000259" key="3">
    <source>
        <dbReference type="Pfam" id="PF25000"/>
    </source>
</evidence>
<dbReference type="PANTHER" id="PTHR35205:SF1">
    <property type="entry name" value="ZU5 DOMAIN-CONTAINING PROTEIN"/>
    <property type="match status" value="1"/>
</dbReference>
<dbReference type="Pfam" id="PF00931">
    <property type="entry name" value="NB-ARC"/>
    <property type="match status" value="1"/>
</dbReference>
<dbReference type="PRINTS" id="PR00364">
    <property type="entry name" value="DISEASERSIST"/>
</dbReference>
<dbReference type="Gene3D" id="3.40.50.300">
    <property type="entry name" value="P-loop containing nucleotide triphosphate hydrolases"/>
    <property type="match status" value="1"/>
</dbReference>
<dbReference type="RefSeq" id="XP_030998162.1">
    <property type="nucleotide sequence ID" value="XM_031138079.1"/>
</dbReference>
<protein>
    <submittedName>
        <fullName evidence="4">Uncharacterized protein</fullName>
    </submittedName>
</protein>
<dbReference type="GeneID" id="41971192"/>
<dbReference type="GO" id="GO:0043531">
    <property type="term" value="F:ADP binding"/>
    <property type="evidence" value="ECO:0007669"/>
    <property type="project" value="InterPro"/>
</dbReference>
<feature type="domain" description="DUF7708" evidence="2">
    <location>
        <begin position="40"/>
        <end position="174"/>
    </location>
</feature>
<evidence type="ECO:0000313" key="4">
    <source>
        <dbReference type="EMBL" id="TPX16451.1"/>
    </source>
</evidence>
<evidence type="ECO:0000313" key="5">
    <source>
        <dbReference type="Proteomes" id="UP000319257"/>
    </source>
</evidence>
<dbReference type="InterPro" id="IPR027417">
    <property type="entry name" value="P-loop_NTPase"/>
</dbReference>
<dbReference type="SUPFAM" id="SSF48452">
    <property type="entry name" value="TPR-like"/>
    <property type="match status" value="2"/>
</dbReference>
<dbReference type="EMBL" id="SKBQ01000017">
    <property type="protein sequence ID" value="TPX16451.1"/>
    <property type="molecule type" value="Genomic_DNA"/>
</dbReference>
<gene>
    <name evidence="4" type="ORF">E0L32_003745</name>
</gene>
<dbReference type="Gene3D" id="1.25.40.10">
    <property type="entry name" value="Tetratricopeptide repeat domain"/>
    <property type="match status" value="2"/>
</dbReference>
<evidence type="ECO:0000259" key="2">
    <source>
        <dbReference type="Pfam" id="PF24809"/>
    </source>
</evidence>
<dbReference type="PANTHER" id="PTHR35205">
    <property type="entry name" value="NB-ARC AND TPR DOMAIN PROTEIN"/>
    <property type="match status" value="1"/>
</dbReference>
<dbReference type="Pfam" id="PF24809">
    <property type="entry name" value="DUF7708"/>
    <property type="match status" value="1"/>
</dbReference>
<evidence type="ECO:0000259" key="1">
    <source>
        <dbReference type="Pfam" id="PF00931"/>
    </source>
</evidence>
<dbReference type="InParanoid" id="A0A507BHI0"/>
<dbReference type="InterPro" id="IPR002182">
    <property type="entry name" value="NB-ARC"/>
</dbReference>
<name>A0A507BHI0_9PEZI</name>